<dbReference type="InterPro" id="IPR051395">
    <property type="entry name" value="Cytochrome_c_Peroxidase/MauG"/>
</dbReference>
<protein>
    <submittedName>
        <fullName evidence="10">C-type cytochrome</fullName>
    </submittedName>
</protein>
<keyword evidence="3 8" id="KW-0479">Metal-binding</keyword>
<dbReference type="PANTHER" id="PTHR30600">
    <property type="entry name" value="CYTOCHROME C PEROXIDASE-RELATED"/>
    <property type="match status" value="1"/>
</dbReference>
<keyword evidence="2 8" id="KW-0349">Heme</keyword>
<dbReference type="PROSITE" id="PS51007">
    <property type="entry name" value="CYTC"/>
    <property type="match status" value="1"/>
</dbReference>
<evidence type="ECO:0000256" key="7">
    <source>
        <dbReference type="ARBA" id="ARBA00023004"/>
    </source>
</evidence>
<evidence type="ECO:0000313" key="10">
    <source>
        <dbReference type="EMBL" id="MCL9770537.1"/>
    </source>
</evidence>
<dbReference type="Pfam" id="PF03150">
    <property type="entry name" value="CCP_MauG"/>
    <property type="match status" value="1"/>
</dbReference>
<keyword evidence="4" id="KW-0732">Signal</keyword>
<dbReference type="SUPFAM" id="SSF46626">
    <property type="entry name" value="Cytochrome c"/>
    <property type="match status" value="2"/>
</dbReference>
<dbReference type="RefSeq" id="WP_250582050.1">
    <property type="nucleotide sequence ID" value="NZ_JAMLJN010000006.1"/>
</dbReference>
<dbReference type="InterPro" id="IPR009056">
    <property type="entry name" value="Cyt_c-like_dom"/>
</dbReference>
<dbReference type="Gene3D" id="1.10.760.10">
    <property type="entry name" value="Cytochrome c-like domain"/>
    <property type="match status" value="2"/>
</dbReference>
<comment type="subcellular location">
    <subcellularLocation>
        <location evidence="1">Periplasm</location>
    </subcellularLocation>
</comment>
<evidence type="ECO:0000256" key="5">
    <source>
        <dbReference type="ARBA" id="ARBA00022764"/>
    </source>
</evidence>
<evidence type="ECO:0000256" key="1">
    <source>
        <dbReference type="ARBA" id="ARBA00004418"/>
    </source>
</evidence>
<dbReference type="Proteomes" id="UP001203342">
    <property type="component" value="Unassembled WGS sequence"/>
</dbReference>
<evidence type="ECO:0000256" key="8">
    <source>
        <dbReference type="PROSITE-ProRule" id="PRU00433"/>
    </source>
</evidence>
<dbReference type="InterPro" id="IPR036909">
    <property type="entry name" value="Cyt_c-like_dom_sf"/>
</dbReference>
<dbReference type="PIRSF" id="PIRSF000294">
    <property type="entry name" value="Cytochrome-c_peroxidase"/>
    <property type="match status" value="1"/>
</dbReference>
<feature type="domain" description="Cytochrome c" evidence="9">
    <location>
        <begin position="227"/>
        <end position="345"/>
    </location>
</feature>
<dbReference type="InterPro" id="IPR004852">
    <property type="entry name" value="Di-haem_cyt_c_peroxidsae"/>
</dbReference>
<name>A0ABT0TI63_9FLAO</name>
<evidence type="ECO:0000256" key="4">
    <source>
        <dbReference type="ARBA" id="ARBA00022729"/>
    </source>
</evidence>
<keyword evidence="5" id="KW-0574">Periplasm</keyword>
<dbReference type="PANTHER" id="PTHR30600:SF7">
    <property type="entry name" value="CYTOCHROME C PEROXIDASE-RELATED"/>
    <property type="match status" value="1"/>
</dbReference>
<dbReference type="Pfam" id="PF00034">
    <property type="entry name" value="Cytochrom_C"/>
    <property type="match status" value="1"/>
</dbReference>
<dbReference type="InterPro" id="IPR026259">
    <property type="entry name" value="MauG/Cytc_peroxidase"/>
</dbReference>
<sequence>MKKIIIAVTLSILYGCNQSENTEAKSITPLMEEASNLFKSITSLPYEDLPENYQELNNPVNITSIDLSNSMSDKVILGKMLYFDKRLSKEGNISCNSCHNLNTYGVDNLPTSPGDEHKFGNRNSPTVIYASLHANQFWDGRAKDVEEQAGMPILNPVEHNIPSEKFLEDRLRGIPEYQMWFKKVFPNEQEPISYKNLTNAIGAFERRLIPESRFDKWLNGDDKVLTEKEKAGLASFINNGCVACHSGVAVGGQMMQKFGLYGNYWEHTKSKNIDNGLYEITKNEADKYVFKAPSLRNIEKTGPYFHDGSVKSLAEAIKIMSKLQNNKELSNQEVDEMIAFLKTLTADVDMKYKQ</sequence>
<keyword evidence="11" id="KW-1185">Reference proteome</keyword>
<evidence type="ECO:0000256" key="3">
    <source>
        <dbReference type="ARBA" id="ARBA00022723"/>
    </source>
</evidence>
<dbReference type="PROSITE" id="PS51257">
    <property type="entry name" value="PROKAR_LIPOPROTEIN"/>
    <property type="match status" value="1"/>
</dbReference>
<reference evidence="10 11" key="1">
    <citation type="submission" date="2022-05" db="EMBL/GenBank/DDBJ databases">
        <title>Flavobacterium sp., isolated from activated sludge.</title>
        <authorList>
            <person name="Ran Q."/>
        </authorList>
    </citation>
    <scope>NUCLEOTIDE SEQUENCE [LARGE SCALE GENOMIC DNA]</scope>
    <source>
        <strain evidence="10 11">HXWNR69</strain>
    </source>
</reference>
<proteinExistence type="predicted"/>
<keyword evidence="7 8" id="KW-0408">Iron</keyword>
<organism evidence="10 11">
    <name type="scientific">Flavobacterium fragile</name>
    <dbReference type="NCBI Taxonomy" id="2949085"/>
    <lineage>
        <taxon>Bacteria</taxon>
        <taxon>Pseudomonadati</taxon>
        <taxon>Bacteroidota</taxon>
        <taxon>Flavobacteriia</taxon>
        <taxon>Flavobacteriales</taxon>
        <taxon>Flavobacteriaceae</taxon>
        <taxon>Flavobacterium</taxon>
    </lineage>
</organism>
<evidence type="ECO:0000259" key="9">
    <source>
        <dbReference type="PROSITE" id="PS51007"/>
    </source>
</evidence>
<keyword evidence="6" id="KW-0560">Oxidoreductase</keyword>
<accession>A0ABT0TI63</accession>
<gene>
    <name evidence="10" type="ORF">NAT47_08910</name>
</gene>
<evidence type="ECO:0000256" key="2">
    <source>
        <dbReference type="ARBA" id="ARBA00022617"/>
    </source>
</evidence>
<comment type="caution">
    <text evidence="10">The sequence shown here is derived from an EMBL/GenBank/DDBJ whole genome shotgun (WGS) entry which is preliminary data.</text>
</comment>
<evidence type="ECO:0000256" key="6">
    <source>
        <dbReference type="ARBA" id="ARBA00023002"/>
    </source>
</evidence>
<dbReference type="EMBL" id="JAMLJN010000006">
    <property type="protein sequence ID" value="MCL9770537.1"/>
    <property type="molecule type" value="Genomic_DNA"/>
</dbReference>
<evidence type="ECO:0000313" key="11">
    <source>
        <dbReference type="Proteomes" id="UP001203342"/>
    </source>
</evidence>